<dbReference type="Pfam" id="PF02776">
    <property type="entry name" value="TPP_enzyme_N"/>
    <property type="match status" value="1"/>
</dbReference>
<reference evidence="7 8" key="1">
    <citation type="submission" date="2018-08" db="EMBL/GenBank/DDBJ databases">
        <title>A genome reference for cultivated species of the human gut microbiota.</title>
        <authorList>
            <person name="Zou Y."/>
            <person name="Xue W."/>
            <person name="Luo G."/>
        </authorList>
    </citation>
    <scope>NUCLEOTIDE SEQUENCE [LARGE SCALE GENOMIC DNA]</scope>
    <source>
        <strain evidence="7 8">AF21-25</strain>
    </source>
</reference>
<evidence type="ECO:0000256" key="5">
    <source>
        <dbReference type="ARBA" id="ARBA00023211"/>
    </source>
</evidence>
<keyword evidence="3" id="KW-0460">Magnesium</keyword>
<comment type="caution">
    <text evidence="7">The sequence shown here is derived from an EMBL/GenBank/DDBJ whole genome shotgun (WGS) entry which is preliminary data.</text>
</comment>
<protein>
    <submittedName>
        <fullName evidence="7">2-succinyl-5-enolpyruvyl-6-hydroxy-3-cyclohexene-1-carboxylate synthase</fullName>
    </submittedName>
</protein>
<evidence type="ECO:0000256" key="4">
    <source>
        <dbReference type="ARBA" id="ARBA00023052"/>
    </source>
</evidence>
<evidence type="ECO:0000256" key="2">
    <source>
        <dbReference type="ARBA" id="ARBA00022723"/>
    </source>
</evidence>
<accession>A0A414AEH1</accession>
<dbReference type="PANTHER" id="PTHR42916:SF1">
    <property type="entry name" value="PROTEIN PHYLLO, CHLOROPLASTIC"/>
    <property type="match status" value="1"/>
</dbReference>
<dbReference type="PANTHER" id="PTHR42916">
    <property type="entry name" value="2-SUCCINYL-5-ENOLPYRUVYL-6-HYDROXY-3-CYCLOHEXENE-1-CARBOXYLATE SYNTHASE"/>
    <property type="match status" value="1"/>
</dbReference>
<dbReference type="AlphaFoldDB" id="A0A414AEH1"/>
<keyword evidence="5" id="KW-0464">Manganese</keyword>
<keyword evidence="2" id="KW-0479">Metal-binding</keyword>
<feature type="domain" description="Thiamine pyrophosphate enzyme N-terminal TPP-binding" evidence="6">
    <location>
        <begin position="11"/>
        <end position="122"/>
    </location>
</feature>
<dbReference type="RefSeq" id="WP_117981047.1">
    <property type="nucleotide sequence ID" value="NZ_QRWS01000023.1"/>
</dbReference>
<dbReference type="InterPro" id="IPR004433">
    <property type="entry name" value="MenaQ_synth_MenD"/>
</dbReference>
<evidence type="ECO:0000313" key="8">
    <source>
        <dbReference type="Proteomes" id="UP000285981"/>
    </source>
</evidence>
<dbReference type="GO" id="GO:0070204">
    <property type="term" value="F:2-succinyl-5-enolpyruvyl-6-hydroxy-3-cyclohexene-1-carboxylic-acid synthase activity"/>
    <property type="evidence" value="ECO:0007669"/>
    <property type="project" value="InterPro"/>
</dbReference>
<evidence type="ECO:0000313" key="7">
    <source>
        <dbReference type="EMBL" id="RGS70354.1"/>
    </source>
</evidence>
<dbReference type="SUPFAM" id="SSF52518">
    <property type="entry name" value="Thiamin diphosphate-binding fold (THDP-binding)"/>
    <property type="match status" value="2"/>
</dbReference>
<dbReference type="PIRSF" id="PIRSF004983">
    <property type="entry name" value="MenD"/>
    <property type="match status" value="1"/>
</dbReference>
<sequence length="588" mass="66149">MKYCYTDERNAQIVISLMKAHNIRKIIASPGTTNICLVASMQQDPYFEIYSAPEERSAGYMACGLAVESGEPVALSCTGATASRNYMPALTEAYYRKLPILAITSSRRSTRIGHNFDQVTDRTQLPRDVARLSVQMPVITDVESEWGCIIAANKAMLELRHHGGGPVHINLETTYSRNYEVEELPPVRAIYRISHGDQFPKVEGAKIGILVGTHAVWSDELTKKIEDFCEIYNAVVICDHTSNYKGKYKVSGNLMGIQRYNESIIKSLDLMIYLGDILALPYAISPQSVWRVNPDGELRDPFRKLRYIFEMTEDAFFGFYTSGEKKKKVCSFYRACEQENKILRDNLEHIIKKLPFSNAWIASQTAPKLPVNSEIHFGIQNSLRFWNFFQLPETIQGYSNTGGFGIDGSMSTTIGAALVNYNKIYFCVLGDLAFFYDLNSLGNRHLGNNVRIILVNNGKGTEFKLSGNPGSMFGEDTDRYIAAGGHYGRQSKTLVKHYAEDMGMEYLSASSKEMYLHELEKLVNPEIGNRPMLLEVFTDSIDEDAALTMLQDCLVDEKLRTRRLAGSAVKNVLGEKGFQSIKKILNKE</sequence>
<keyword evidence="4" id="KW-0786">Thiamine pyrophosphate</keyword>
<dbReference type="InterPro" id="IPR029061">
    <property type="entry name" value="THDP-binding"/>
</dbReference>
<dbReference type="Gene3D" id="3.40.50.970">
    <property type="match status" value="2"/>
</dbReference>
<keyword evidence="1" id="KW-0808">Transferase</keyword>
<dbReference type="GO" id="GO:0030976">
    <property type="term" value="F:thiamine pyrophosphate binding"/>
    <property type="evidence" value="ECO:0007669"/>
    <property type="project" value="InterPro"/>
</dbReference>
<dbReference type="InterPro" id="IPR012001">
    <property type="entry name" value="Thiamin_PyroP_enz_TPP-bd_dom"/>
</dbReference>
<evidence type="ECO:0000259" key="6">
    <source>
        <dbReference type="Pfam" id="PF02776"/>
    </source>
</evidence>
<dbReference type="CDD" id="cd07037">
    <property type="entry name" value="TPP_PYR_MenD"/>
    <property type="match status" value="1"/>
</dbReference>
<name>A0A414AEH1_9FIRM</name>
<dbReference type="Proteomes" id="UP000285981">
    <property type="component" value="Unassembled WGS sequence"/>
</dbReference>
<evidence type="ECO:0000256" key="1">
    <source>
        <dbReference type="ARBA" id="ARBA00022679"/>
    </source>
</evidence>
<dbReference type="GO" id="GO:0009234">
    <property type="term" value="P:menaquinone biosynthetic process"/>
    <property type="evidence" value="ECO:0007669"/>
    <property type="project" value="InterPro"/>
</dbReference>
<evidence type="ECO:0000256" key="3">
    <source>
        <dbReference type="ARBA" id="ARBA00022842"/>
    </source>
</evidence>
<proteinExistence type="predicted"/>
<dbReference type="EMBL" id="QRVU01000033">
    <property type="protein sequence ID" value="RGS70354.1"/>
    <property type="molecule type" value="Genomic_DNA"/>
</dbReference>
<organism evidence="7 8">
    <name type="scientific">Dorea formicigenerans</name>
    <dbReference type="NCBI Taxonomy" id="39486"/>
    <lineage>
        <taxon>Bacteria</taxon>
        <taxon>Bacillati</taxon>
        <taxon>Bacillota</taxon>
        <taxon>Clostridia</taxon>
        <taxon>Lachnospirales</taxon>
        <taxon>Lachnospiraceae</taxon>
        <taxon>Dorea</taxon>
    </lineage>
</organism>
<gene>
    <name evidence="7" type="ORF">DWX78_07925</name>
</gene>
<dbReference type="GO" id="GO:0046872">
    <property type="term" value="F:metal ion binding"/>
    <property type="evidence" value="ECO:0007669"/>
    <property type="project" value="UniProtKB-KW"/>
</dbReference>